<accession>A0A165N8T9</accession>
<dbReference type="Proteomes" id="UP000076727">
    <property type="component" value="Unassembled WGS sequence"/>
</dbReference>
<keyword evidence="2" id="KW-1133">Transmembrane helix</keyword>
<dbReference type="EMBL" id="KV429085">
    <property type="protein sequence ID" value="KZT66669.1"/>
    <property type="molecule type" value="Genomic_DNA"/>
</dbReference>
<feature type="region of interest" description="Disordered" evidence="1">
    <location>
        <begin position="66"/>
        <end position="140"/>
    </location>
</feature>
<keyword evidence="2" id="KW-0472">Membrane</keyword>
<gene>
    <name evidence="3" type="ORF">DAEQUDRAFT_441587</name>
</gene>
<keyword evidence="4" id="KW-1185">Reference proteome</keyword>
<evidence type="ECO:0000313" key="4">
    <source>
        <dbReference type="Proteomes" id="UP000076727"/>
    </source>
</evidence>
<feature type="compositionally biased region" description="Polar residues" evidence="1">
    <location>
        <begin position="70"/>
        <end position="81"/>
    </location>
</feature>
<evidence type="ECO:0000256" key="1">
    <source>
        <dbReference type="SAM" id="MobiDB-lite"/>
    </source>
</evidence>
<name>A0A165N8T9_9APHY</name>
<feature type="transmembrane region" description="Helical" evidence="2">
    <location>
        <begin position="7"/>
        <end position="26"/>
    </location>
</feature>
<reference evidence="3 4" key="1">
    <citation type="journal article" date="2016" name="Mol. Biol. Evol.">
        <title>Comparative Genomics of Early-Diverging Mushroom-Forming Fungi Provides Insights into the Origins of Lignocellulose Decay Capabilities.</title>
        <authorList>
            <person name="Nagy L.G."/>
            <person name="Riley R."/>
            <person name="Tritt A."/>
            <person name="Adam C."/>
            <person name="Daum C."/>
            <person name="Floudas D."/>
            <person name="Sun H."/>
            <person name="Yadav J.S."/>
            <person name="Pangilinan J."/>
            <person name="Larsson K.H."/>
            <person name="Matsuura K."/>
            <person name="Barry K."/>
            <person name="Labutti K."/>
            <person name="Kuo R."/>
            <person name="Ohm R.A."/>
            <person name="Bhattacharya S.S."/>
            <person name="Shirouzu T."/>
            <person name="Yoshinaga Y."/>
            <person name="Martin F.M."/>
            <person name="Grigoriev I.V."/>
            <person name="Hibbett D.S."/>
        </authorList>
    </citation>
    <scope>NUCLEOTIDE SEQUENCE [LARGE SCALE GENOMIC DNA]</scope>
    <source>
        <strain evidence="3 4">L-15889</strain>
    </source>
</reference>
<protein>
    <submittedName>
        <fullName evidence="3">Uncharacterized protein</fullName>
    </submittedName>
</protein>
<sequence length="159" mass="16607">MLTDSECVLSVCIVPCPFAGAAIARYSVGDSLAIAGIAMAICQVGVFVRHHVVDFRGPLASSPCPGSVFDKSQQNKAASRTGTRERIRPANSSAARAHMKSNETPGSHTRGAKQASATIAPAGEPSGGQRQPVENGLFRPWLSSGLPRLTTIGHFPLVT</sequence>
<keyword evidence="2" id="KW-0812">Transmembrane</keyword>
<evidence type="ECO:0000313" key="3">
    <source>
        <dbReference type="EMBL" id="KZT66669.1"/>
    </source>
</evidence>
<organism evidence="3 4">
    <name type="scientific">Daedalea quercina L-15889</name>
    <dbReference type="NCBI Taxonomy" id="1314783"/>
    <lineage>
        <taxon>Eukaryota</taxon>
        <taxon>Fungi</taxon>
        <taxon>Dikarya</taxon>
        <taxon>Basidiomycota</taxon>
        <taxon>Agaricomycotina</taxon>
        <taxon>Agaricomycetes</taxon>
        <taxon>Polyporales</taxon>
        <taxon>Fomitopsis</taxon>
    </lineage>
</organism>
<evidence type="ECO:0000256" key="2">
    <source>
        <dbReference type="SAM" id="Phobius"/>
    </source>
</evidence>
<dbReference type="AlphaFoldDB" id="A0A165N8T9"/>
<proteinExistence type="predicted"/>